<reference evidence="11" key="1">
    <citation type="submission" date="2016-10" db="EMBL/GenBank/DDBJ databases">
        <authorList>
            <person name="Varghese N."/>
            <person name="Submissions S."/>
        </authorList>
    </citation>
    <scope>NUCLEOTIDE SEQUENCE [LARGE SCALE GENOMIC DNA]</scope>
    <source>
        <strain evidence="11">ATCC 25963</strain>
    </source>
</reference>
<dbReference type="InterPro" id="IPR005481">
    <property type="entry name" value="BC-like_N"/>
</dbReference>
<evidence type="ECO:0000256" key="7">
    <source>
        <dbReference type="PROSITE-ProRule" id="PRU00409"/>
    </source>
</evidence>
<evidence type="ECO:0000259" key="8">
    <source>
        <dbReference type="PROSITE" id="PS50975"/>
    </source>
</evidence>
<dbReference type="InterPro" id="IPR011764">
    <property type="entry name" value="Biotin_carboxylation_dom"/>
</dbReference>
<dbReference type="GO" id="GO:0004075">
    <property type="term" value="F:biotin carboxylase activity"/>
    <property type="evidence" value="ECO:0007669"/>
    <property type="project" value="UniProtKB-EC"/>
</dbReference>
<evidence type="ECO:0000313" key="10">
    <source>
        <dbReference type="EMBL" id="SFE02568.1"/>
    </source>
</evidence>
<dbReference type="EMBL" id="FOMX01000007">
    <property type="protein sequence ID" value="SFE02568.1"/>
    <property type="molecule type" value="Genomic_DNA"/>
</dbReference>
<gene>
    <name evidence="10" type="ORF">SAMN02745121_02736</name>
</gene>
<dbReference type="Proteomes" id="UP000199400">
    <property type="component" value="Unassembled WGS sequence"/>
</dbReference>
<keyword evidence="4 7" id="KW-0547">Nucleotide-binding</keyword>
<dbReference type="InterPro" id="IPR051602">
    <property type="entry name" value="ACC_Biotin_Carboxylase"/>
</dbReference>
<dbReference type="PROSITE" id="PS50975">
    <property type="entry name" value="ATP_GRASP"/>
    <property type="match status" value="1"/>
</dbReference>
<accession>A0A1I1X7I2</accession>
<dbReference type="GO" id="GO:0046872">
    <property type="term" value="F:metal ion binding"/>
    <property type="evidence" value="ECO:0007669"/>
    <property type="project" value="InterPro"/>
</dbReference>
<dbReference type="PANTHER" id="PTHR48095">
    <property type="entry name" value="PYRUVATE CARBOXYLASE SUBUNIT A"/>
    <property type="match status" value="1"/>
</dbReference>
<dbReference type="FunFam" id="3.30.1490.20:FF:000018">
    <property type="entry name" value="Biotin carboxylase"/>
    <property type="match status" value="1"/>
</dbReference>
<keyword evidence="5 7" id="KW-0067">ATP-binding</keyword>
<evidence type="ECO:0000256" key="6">
    <source>
        <dbReference type="ARBA" id="ARBA00048600"/>
    </source>
</evidence>
<dbReference type="SUPFAM" id="SSF52440">
    <property type="entry name" value="PreATP-grasp domain"/>
    <property type="match status" value="1"/>
</dbReference>
<sequence length="454" mass="48609">MSAKTRGTPAVPMFRRLMVANRGEVAVRIARACDLLGITPVFATSTADRDAGYLRGRETVCIGAARSPQSYLNMQAIVQAARQSECTALHPGWGFLSENPVFAALCEAHGVTFIGPPARAMHLMGKKTPAKAAMRAAGLALIPGSDGILDSAEQAREVADRVGYPVLLKAESGGGGRGMRIARGPDEVASAYADAQAEAIAAFGDGRLYLERLIEGGRHVEIQIMADRYGDVVHLGERDCTVQRNHQKLLEESPSPSLSAEEREKTLAAAVRAAASIGYVGAGTMEFLLDQGTLRFMEMNTRLQVEHSVSEVRSGRDLVVEQIRVAAGHPLSFGQADVVLAGHAIECRINAEDPANNFKPAPGKIVRWHSPTGEGVRVDTHVDSGYEVPPHYDSLLCKVITAGATRDEAIGRMITALGELVCEGVPTTVPLHLQILRSPAFRSNHYDTRAIPGI</sequence>
<evidence type="ECO:0000256" key="2">
    <source>
        <dbReference type="ARBA" id="ARBA00013263"/>
    </source>
</evidence>
<evidence type="ECO:0000256" key="4">
    <source>
        <dbReference type="ARBA" id="ARBA00022741"/>
    </source>
</evidence>
<evidence type="ECO:0000256" key="3">
    <source>
        <dbReference type="ARBA" id="ARBA00022598"/>
    </source>
</evidence>
<evidence type="ECO:0000256" key="5">
    <source>
        <dbReference type="ARBA" id="ARBA00022840"/>
    </source>
</evidence>
<keyword evidence="11" id="KW-1185">Reference proteome</keyword>
<dbReference type="SMART" id="SM00878">
    <property type="entry name" value="Biotin_carb_C"/>
    <property type="match status" value="1"/>
</dbReference>
<evidence type="ECO:0000259" key="9">
    <source>
        <dbReference type="PROSITE" id="PS50979"/>
    </source>
</evidence>
<dbReference type="SUPFAM" id="SSF56059">
    <property type="entry name" value="Glutathione synthetase ATP-binding domain-like"/>
    <property type="match status" value="1"/>
</dbReference>
<dbReference type="Pfam" id="PF02786">
    <property type="entry name" value="CPSase_L_D2"/>
    <property type="match status" value="1"/>
</dbReference>
<dbReference type="RefSeq" id="WP_211302432.1">
    <property type="nucleotide sequence ID" value="NZ_FOMX01000007.1"/>
</dbReference>
<dbReference type="SUPFAM" id="SSF51246">
    <property type="entry name" value="Rudiment single hybrid motif"/>
    <property type="match status" value="1"/>
</dbReference>
<dbReference type="STRING" id="54.SAMN02745121_02736"/>
<dbReference type="InterPro" id="IPR016185">
    <property type="entry name" value="PreATP-grasp_dom_sf"/>
</dbReference>
<dbReference type="Pfam" id="PF00289">
    <property type="entry name" value="Biotin_carb_N"/>
    <property type="match status" value="1"/>
</dbReference>
<feature type="domain" description="ATP-grasp" evidence="8">
    <location>
        <begin position="131"/>
        <end position="327"/>
    </location>
</feature>
<feature type="domain" description="Biotin carboxylation" evidence="9">
    <location>
        <begin position="13"/>
        <end position="454"/>
    </location>
</feature>
<name>A0A1I1X7I2_9BACT</name>
<dbReference type="PROSITE" id="PS00867">
    <property type="entry name" value="CPSASE_2"/>
    <property type="match status" value="1"/>
</dbReference>
<dbReference type="InterPro" id="IPR005479">
    <property type="entry name" value="CPAse_ATP-bd"/>
</dbReference>
<comment type="catalytic activity">
    <reaction evidence="6">
        <text>N(6)-biotinyl-L-lysyl-[protein] + hydrogencarbonate + ATP = N(6)-carboxybiotinyl-L-lysyl-[protein] + ADP + phosphate + H(+)</text>
        <dbReference type="Rhea" id="RHEA:13501"/>
        <dbReference type="Rhea" id="RHEA-COMP:10505"/>
        <dbReference type="Rhea" id="RHEA-COMP:10506"/>
        <dbReference type="ChEBI" id="CHEBI:15378"/>
        <dbReference type="ChEBI" id="CHEBI:17544"/>
        <dbReference type="ChEBI" id="CHEBI:30616"/>
        <dbReference type="ChEBI" id="CHEBI:43474"/>
        <dbReference type="ChEBI" id="CHEBI:83144"/>
        <dbReference type="ChEBI" id="CHEBI:83145"/>
        <dbReference type="ChEBI" id="CHEBI:456216"/>
        <dbReference type="EC" id="6.3.4.14"/>
    </reaction>
</comment>
<dbReference type="GO" id="GO:0005524">
    <property type="term" value="F:ATP binding"/>
    <property type="evidence" value="ECO:0007669"/>
    <property type="project" value="UniProtKB-UniRule"/>
</dbReference>
<dbReference type="EC" id="6.3.4.14" evidence="2"/>
<dbReference type="InterPro" id="IPR011054">
    <property type="entry name" value="Rudment_hybrid_motif"/>
</dbReference>
<evidence type="ECO:0000256" key="1">
    <source>
        <dbReference type="ARBA" id="ARBA00003761"/>
    </source>
</evidence>
<dbReference type="Gene3D" id="3.30.470.20">
    <property type="entry name" value="ATP-grasp fold, B domain"/>
    <property type="match status" value="1"/>
</dbReference>
<protein>
    <recommendedName>
        <fullName evidence="2">biotin carboxylase</fullName>
        <ecNumber evidence="2">6.3.4.14</ecNumber>
    </recommendedName>
</protein>
<evidence type="ECO:0000313" key="11">
    <source>
        <dbReference type="Proteomes" id="UP000199400"/>
    </source>
</evidence>
<dbReference type="AlphaFoldDB" id="A0A1I1X7I2"/>
<dbReference type="InterPro" id="IPR011761">
    <property type="entry name" value="ATP-grasp"/>
</dbReference>
<dbReference type="InterPro" id="IPR005482">
    <property type="entry name" value="Biotin_COase_C"/>
</dbReference>
<dbReference type="PROSITE" id="PS50979">
    <property type="entry name" value="BC"/>
    <property type="match status" value="1"/>
</dbReference>
<dbReference type="PANTHER" id="PTHR48095:SF2">
    <property type="entry name" value="BIOTIN CARBOXYLASE, CHLOROPLASTIC"/>
    <property type="match status" value="1"/>
</dbReference>
<comment type="function">
    <text evidence="1">This protein is a component of the acetyl coenzyme A carboxylase complex; first, biotin carboxylase catalyzes the carboxylation of the carrier protein and then the transcarboxylase transfers the carboxyl group to form malonyl-CoA.</text>
</comment>
<proteinExistence type="predicted"/>
<dbReference type="NCBIfam" id="NF006367">
    <property type="entry name" value="PRK08591.1"/>
    <property type="match status" value="1"/>
</dbReference>
<dbReference type="Pfam" id="PF02785">
    <property type="entry name" value="Biotin_carb_C"/>
    <property type="match status" value="1"/>
</dbReference>
<keyword evidence="3" id="KW-0436">Ligase</keyword>
<organism evidence="10 11">
    <name type="scientific">Nannocystis exedens</name>
    <dbReference type="NCBI Taxonomy" id="54"/>
    <lineage>
        <taxon>Bacteria</taxon>
        <taxon>Pseudomonadati</taxon>
        <taxon>Myxococcota</taxon>
        <taxon>Polyangia</taxon>
        <taxon>Nannocystales</taxon>
        <taxon>Nannocystaceae</taxon>
        <taxon>Nannocystis</taxon>
    </lineage>
</organism>